<dbReference type="Gene3D" id="1.10.132.70">
    <property type="match status" value="1"/>
</dbReference>
<protein>
    <submittedName>
        <fullName evidence="2">Uncharacterized protein</fullName>
    </submittedName>
</protein>
<sequence length="121" mass="14262">MIDILSRLRPSYEKPRRQQKYVDPDPRKEAENARHLAKYVFPRQYGLSSPFCPTIQSKRDAFKIREYSDRENEIKTKGSCKTPKRLKDVLGLLDKIIWRHGKCAYKPLRDKTCPSKVSLTH</sequence>
<gene>
    <name evidence="2" type="ORF">PLICRDRAFT_116545</name>
</gene>
<evidence type="ECO:0000256" key="1">
    <source>
        <dbReference type="SAM" id="MobiDB-lite"/>
    </source>
</evidence>
<proteinExistence type="predicted"/>
<keyword evidence="3" id="KW-1185">Reference proteome</keyword>
<dbReference type="Proteomes" id="UP000053263">
    <property type="component" value="Unassembled WGS sequence"/>
</dbReference>
<accession>A0A0C9SS15</accession>
<evidence type="ECO:0000313" key="3">
    <source>
        <dbReference type="Proteomes" id="UP000053263"/>
    </source>
</evidence>
<dbReference type="EMBL" id="KN832568">
    <property type="protein sequence ID" value="KII85187.1"/>
    <property type="molecule type" value="Genomic_DNA"/>
</dbReference>
<name>A0A0C9SS15_PLICR</name>
<feature type="compositionally biased region" description="Basic and acidic residues" evidence="1">
    <location>
        <begin position="10"/>
        <end position="30"/>
    </location>
</feature>
<dbReference type="OrthoDB" id="289721at2759"/>
<reference evidence="2 3" key="1">
    <citation type="submission" date="2014-06" db="EMBL/GenBank/DDBJ databases">
        <title>Evolutionary Origins and Diversification of the Mycorrhizal Mutualists.</title>
        <authorList>
            <consortium name="DOE Joint Genome Institute"/>
            <consortium name="Mycorrhizal Genomics Consortium"/>
            <person name="Kohler A."/>
            <person name="Kuo A."/>
            <person name="Nagy L.G."/>
            <person name="Floudas D."/>
            <person name="Copeland A."/>
            <person name="Barry K.W."/>
            <person name="Cichocki N."/>
            <person name="Veneault-Fourrey C."/>
            <person name="LaButti K."/>
            <person name="Lindquist E.A."/>
            <person name="Lipzen A."/>
            <person name="Lundell T."/>
            <person name="Morin E."/>
            <person name="Murat C."/>
            <person name="Riley R."/>
            <person name="Ohm R."/>
            <person name="Sun H."/>
            <person name="Tunlid A."/>
            <person name="Henrissat B."/>
            <person name="Grigoriev I.V."/>
            <person name="Hibbett D.S."/>
            <person name="Martin F."/>
        </authorList>
    </citation>
    <scope>NUCLEOTIDE SEQUENCE [LARGE SCALE GENOMIC DNA]</scope>
    <source>
        <strain evidence="2 3">FD-325 SS-3</strain>
    </source>
</reference>
<organism evidence="2 3">
    <name type="scientific">Plicaturopsis crispa FD-325 SS-3</name>
    <dbReference type="NCBI Taxonomy" id="944288"/>
    <lineage>
        <taxon>Eukaryota</taxon>
        <taxon>Fungi</taxon>
        <taxon>Dikarya</taxon>
        <taxon>Basidiomycota</taxon>
        <taxon>Agaricomycotina</taxon>
        <taxon>Agaricomycetes</taxon>
        <taxon>Agaricomycetidae</taxon>
        <taxon>Amylocorticiales</taxon>
        <taxon>Amylocorticiaceae</taxon>
        <taxon>Plicatura</taxon>
        <taxon>Plicaturopsis crispa</taxon>
    </lineage>
</organism>
<feature type="region of interest" description="Disordered" evidence="1">
    <location>
        <begin position="9"/>
        <end position="30"/>
    </location>
</feature>
<dbReference type="HOGENOM" id="CLU_165641_0_0_1"/>
<evidence type="ECO:0000313" key="2">
    <source>
        <dbReference type="EMBL" id="KII85187.1"/>
    </source>
</evidence>
<dbReference type="AlphaFoldDB" id="A0A0C9SS15"/>